<dbReference type="Proteomes" id="UP000054498">
    <property type="component" value="Unassembled WGS sequence"/>
</dbReference>
<dbReference type="STRING" id="145388.A0A0D2LN54"/>
<dbReference type="InterPro" id="IPR050079">
    <property type="entry name" value="DEAD_box_RNA_helicase"/>
</dbReference>
<evidence type="ECO:0000256" key="3">
    <source>
        <dbReference type="ARBA" id="ARBA00022806"/>
    </source>
</evidence>
<evidence type="ECO:0000256" key="2">
    <source>
        <dbReference type="ARBA" id="ARBA00022801"/>
    </source>
</evidence>
<dbReference type="EMBL" id="KK106632">
    <property type="protein sequence ID" value="KIY91471.1"/>
    <property type="molecule type" value="Genomic_DNA"/>
</dbReference>
<reference evidence="6 7" key="1">
    <citation type="journal article" date="2013" name="BMC Genomics">
        <title>Reconstruction of the lipid metabolism for the microalga Monoraphidium neglectum from its genome sequence reveals characteristics suitable for biofuel production.</title>
        <authorList>
            <person name="Bogen C."/>
            <person name="Al-Dilaimi A."/>
            <person name="Albersmeier A."/>
            <person name="Wichmann J."/>
            <person name="Grundmann M."/>
            <person name="Rupp O."/>
            <person name="Lauersen K.J."/>
            <person name="Blifernez-Klassen O."/>
            <person name="Kalinowski J."/>
            <person name="Goesmann A."/>
            <person name="Mussgnug J.H."/>
            <person name="Kruse O."/>
        </authorList>
    </citation>
    <scope>NUCLEOTIDE SEQUENCE [LARGE SCALE GENOMIC DNA]</scope>
    <source>
        <strain evidence="6 7">SAG 48.87</strain>
    </source>
</reference>
<keyword evidence="2 6" id="KW-0378">Hydrolase</keyword>
<proteinExistence type="predicted"/>
<dbReference type="Gene3D" id="3.40.50.300">
    <property type="entry name" value="P-loop containing nucleotide triphosphate hydrolases"/>
    <property type="match status" value="1"/>
</dbReference>
<protein>
    <submittedName>
        <fullName evidence="6">ATP-dependent RNA helicase DDX27</fullName>
        <ecNumber evidence="6">3.6.1.-</ecNumber>
    </submittedName>
</protein>
<dbReference type="RefSeq" id="XP_013890491.1">
    <property type="nucleotide sequence ID" value="XM_014035037.1"/>
</dbReference>
<dbReference type="GO" id="GO:0016787">
    <property type="term" value="F:hydrolase activity"/>
    <property type="evidence" value="ECO:0007669"/>
    <property type="project" value="UniProtKB-KW"/>
</dbReference>
<dbReference type="GO" id="GO:0005524">
    <property type="term" value="F:ATP binding"/>
    <property type="evidence" value="ECO:0007669"/>
    <property type="project" value="UniProtKB-KW"/>
</dbReference>
<dbReference type="OrthoDB" id="10259843at2759"/>
<dbReference type="GO" id="GO:0005829">
    <property type="term" value="C:cytosol"/>
    <property type="evidence" value="ECO:0007669"/>
    <property type="project" value="TreeGrafter"/>
</dbReference>
<evidence type="ECO:0000256" key="1">
    <source>
        <dbReference type="ARBA" id="ARBA00022741"/>
    </source>
</evidence>
<evidence type="ECO:0000259" key="5">
    <source>
        <dbReference type="PROSITE" id="PS51192"/>
    </source>
</evidence>
<dbReference type="InterPro" id="IPR027417">
    <property type="entry name" value="P-loop_NTPase"/>
</dbReference>
<dbReference type="KEGG" id="mng:MNEG_16493"/>
<dbReference type="PANTHER" id="PTHR47959">
    <property type="entry name" value="ATP-DEPENDENT RNA HELICASE RHLE-RELATED"/>
    <property type="match status" value="1"/>
</dbReference>
<accession>A0A0D2LN54</accession>
<evidence type="ECO:0000313" key="7">
    <source>
        <dbReference type="Proteomes" id="UP000054498"/>
    </source>
</evidence>
<evidence type="ECO:0000313" key="6">
    <source>
        <dbReference type="EMBL" id="KIY91471.1"/>
    </source>
</evidence>
<keyword evidence="1" id="KW-0547">Nucleotide-binding</keyword>
<evidence type="ECO:0000256" key="4">
    <source>
        <dbReference type="ARBA" id="ARBA00022840"/>
    </source>
</evidence>
<feature type="domain" description="Helicase ATP-binding" evidence="5">
    <location>
        <begin position="1"/>
        <end position="45"/>
    </location>
</feature>
<dbReference type="SUPFAM" id="SSF52540">
    <property type="entry name" value="P-loop containing nucleoside triphosphate hydrolases"/>
    <property type="match status" value="1"/>
</dbReference>
<sequence length="117" mass="12693">MGFKEEVAEIVRLAPKKRQTMLFSATFSEQVRDLMALSLKQPVRLAADAAAAAPKSLVQEVVRLKGSQVSQKEAVLLALCARSFSQGRTIVFTATKQKAHRLKILFGLCKLPPAGVG</sequence>
<dbReference type="PROSITE" id="PS51192">
    <property type="entry name" value="HELICASE_ATP_BIND_1"/>
    <property type="match status" value="1"/>
</dbReference>
<dbReference type="InterPro" id="IPR014001">
    <property type="entry name" value="Helicase_ATP-bd"/>
</dbReference>
<organism evidence="6 7">
    <name type="scientific">Monoraphidium neglectum</name>
    <dbReference type="NCBI Taxonomy" id="145388"/>
    <lineage>
        <taxon>Eukaryota</taxon>
        <taxon>Viridiplantae</taxon>
        <taxon>Chlorophyta</taxon>
        <taxon>core chlorophytes</taxon>
        <taxon>Chlorophyceae</taxon>
        <taxon>CS clade</taxon>
        <taxon>Sphaeropleales</taxon>
        <taxon>Selenastraceae</taxon>
        <taxon>Monoraphidium</taxon>
    </lineage>
</organism>
<keyword evidence="3 6" id="KW-0347">Helicase</keyword>
<name>A0A0D2LN54_9CHLO</name>
<keyword evidence="4" id="KW-0067">ATP-binding</keyword>
<dbReference type="EC" id="3.6.1.-" evidence="6"/>
<gene>
    <name evidence="6" type="ORF">MNEG_16493</name>
</gene>
<dbReference type="GeneID" id="25734258"/>
<keyword evidence="7" id="KW-1185">Reference proteome</keyword>
<dbReference type="PANTHER" id="PTHR47959:SF14">
    <property type="entry name" value="DEAD-BOX ATP-DEPENDENT RNA HELICASE 28"/>
    <property type="match status" value="1"/>
</dbReference>
<dbReference type="GO" id="GO:0003724">
    <property type="term" value="F:RNA helicase activity"/>
    <property type="evidence" value="ECO:0007669"/>
    <property type="project" value="TreeGrafter"/>
</dbReference>
<dbReference type="AlphaFoldDB" id="A0A0D2LN54"/>